<evidence type="ECO:0000313" key="2">
    <source>
        <dbReference type="EMBL" id="TAJ44242.1"/>
    </source>
</evidence>
<evidence type="ECO:0000256" key="1">
    <source>
        <dbReference type="SAM" id="Coils"/>
    </source>
</evidence>
<accession>A0A483CNR2</accession>
<organism evidence="2 3">
    <name type="scientific">Methanofollis fontis</name>
    <dbReference type="NCBI Taxonomy" id="2052832"/>
    <lineage>
        <taxon>Archaea</taxon>
        <taxon>Methanobacteriati</taxon>
        <taxon>Methanobacteriota</taxon>
        <taxon>Stenosarchaea group</taxon>
        <taxon>Methanomicrobia</taxon>
        <taxon>Methanomicrobiales</taxon>
        <taxon>Methanomicrobiaceae</taxon>
        <taxon>Methanofollis</taxon>
    </lineage>
</organism>
<dbReference type="AlphaFoldDB" id="A0A483CNR2"/>
<protein>
    <recommendedName>
        <fullName evidence="4">Cell surface protein</fullName>
    </recommendedName>
</protein>
<evidence type="ECO:0008006" key="4">
    <source>
        <dbReference type="Google" id="ProtNLM"/>
    </source>
</evidence>
<dbReference type="Proteomes" id="UP000292580">
    <property type="component" value="Unassembled WGS sequence"/>
</dbReference>
<name>A0A483CNR2_9EURY</name>
<keyword evidence="1" id="KW-0175">Coiled coil</keyword>
<dbReference type="Gene3D" id="1.20.120.330">
    <property type="entry name" value="Nucleotidyltransferases domain 2"/>
    <property type="match status" value="1"/>
</dbReference>
<evidence type="ECO:0000313" key="3">
    <source>
        <dbReference type="Proteomes" id="UP000292580"/>
    </source>
</evidence>
<dbReference type="RefSeq" id="WP_130647314.1">
    <property type="nucleotide sequence ID" value="NZ_PGCL01000003.1"/>
</dbReference>
<comment type="caution">
    <text evidence="2">The sequence shown here is derived from an EMBL/GenBank/DDBJ whole genome shotgun (WGS) entry which is preliminary data.</text>
</comment>
<dbReference type="EMBL" id="PGCL01000003">
    <property type="protein sequence ID" value="TAJ44242.1"/>
    <property type="molecule type" value="Genomic_DNA"/>
</dbReference>
<dbReference type="OrthoDB" id="111184at2157"/>
<keyword evidence="3" id="KW-1185">Reference proteome</keyword>
<proteinExistence type="predicted"/>
<feature type="coiled-coil region" evidence="1">
    <location>
        <begin position="152"/>
        <end position="220"/>
    </location>
</feature>
<sequence length="436" mass="47844">MMFRFIRGLFEKNEEETLSLTADEAGLWLDEREKVIESGLAEKTETCRTIVSESLSGLENMRSELAKAEGREDIHPKLRSVTERSLPAFLAALGQQTSRSLPADPDEFYPVAADILTSLLKIQKRQGRYLAGAFPEEMKEIRGFSAEIGRSINDLTEAVKDAQAARKQIESARDALSALNGSYEEIRTVQEKMPAIHARIAQSEGAIREKEELVRVLRDDAEYLACMDLQGEADRLEKEEGAAAQDLRNLGTRTGRVLKKAEKIVMRSDRPKDTKTLSACIRLLENPGAAGIDAVLSSLSPAVAMVRAQIASGSLSLKGKEDLALFCDEERLENAFSAAFARLESAHERTSEIHREIQGCTLPIEVAALDRELGEISAAVEADRTAFKEAEERVALLSADLPRQAQAVQDALTAVAGTPVDFRDRHLPKAGAEKTA</sequence>
<reference evidence="2 3" key="1">
    <citation type="submission" date="2017-11" db="EMBL/GenBank/DDBJ databases">
        <title>Isolation and Characterization of Methanofollis Species from Methane Seep Offshore SW Taiwan.</title>
        <authorList>
            <person name="Teng N.-H."/>
            <person name="Lai M.-C."/>
            <person name="Chen S.-C."/>
        </authorList>
    </citation>
    <scope>NUCLEOTIDE SEQUENCE [LARGE SCALE GENOMIC DNA]</scope>
    <source>
        <strain evidence="2 3">FWC-SCC2</strain>
    </source>
</reference>
<gene>
    <name evidence="2" type="ORF">CUJ86_09490</name>
</gene>